<dbReference type="GO" id="GO:0016020">
    <property type="term" value="C:membrane"/>
    <property type="evidence" value="ECO:0007669"/>
    <property type="project" value="UniProtKB-SubCell"/>
</dbReference>
<comment type="subcellular location">
    <subcellularLocation>
        <location evidence="1">Membrane</location>
        <topology evidence="1">Multi-pass membrane protein</topology>
    </subcellularLocation>
</comment>
<evidence type="ECO:0000256" key="5">
    <source>
        <dbReference type="ARBA" id="ARBA00023136"/>
    </source>
</evidence>
<dbReference type="GO" id="GO:0022857">
    <property type="term" value="F:transmembrane transporter activity"/>
    <property type="evidence" value="ECO:0007669"/>
    <property type="project" value="InterPro"/>
</dbReference>
<feature type="transmembrane region" description="Helical" evidence="6">
    <location>
        <begin position="20"/>
        <end position="45"/>
    </location>
</feature>
<dbReference type="PROSITE" id="PS50850">
    <property type="entry name" value="MFS"/>
    <property type="match status" value="1"/>
</dbReference>
<feature type="transmembrane region" description="Helical" evidence="6">
    <location>
        <begin position="300"/>
        <end position="318"/>
    </location>
</feature>
<feature type="transmembrane region" description="Helical" evidence="6">
    <location>
        <begin position="353"/>
        <end position="374"/>
    </location>
</feature>
<dbReference type="Pfam" id="PF07690">
    <property type="entry name" value="MFS_1"/>
    <property type="match status" value="1"/>
</dbReference>
<dbReference type="InterPro" id="IPR020846">
    <property type="entry name" value="MFS_dom"/>
</dbReference>
<proteinExistence type="predicted"/>
<feature type="domain" description="Major facilitator superfamily (MFS) profile" evidence="7">
    <location>
        <begin position="21"/>
        <end position="438"/>
    </location>
</feature>
<protein>
    <recommendedName>
        <fullName evidence="7">Major facilitator superfamily (MFS) profile domain-containing protein</fullName>
    </recommendedName>
</protein>
<feature type="transmembrane region" description="Helical" evidence="6">
    <location>
        <begin position="86"/>
        <end position="105"/>
    </location>
</feature>
<keyword evidence="3 6" id="KW-0812">Transmembrane</keyword>
<feature type="transmembrane region" description="Helical" evidence="6">
    <location>
        <begin position="144"/>
        <end position="167"/>
    </location>
</feature>
<feature type="transmembrane region" description="Helical" evidence="6">
    <location>
        <begin position="111"/>
        <end position="132"/>
    </location>
</feature>
<feature type="transmembrane region" description="Helical" evidence="6">
    <location>
        <begin position="416"/>
        <end position="433"/>
    </location>
</feature>
<evidence type="ECO:0000256" key="2">
    <source>
        <dbReference type="ARBA" id="ARBA00022448"/>
    </source>
</evidence>
<keyword evidence="5 6" id="KW-0472">Membrane</keyword>
<keyword evidence="9" id="KW-1185">Reference proteome</keyword>
<dbReference type="EnsemblMetazoa" id="XM_021348262.2">
    <property type="protein sequence ID" value="XP_021203937.1"/>
    <property type="gene ID" value="LOC105841681"/>
</dbReference>
<reference evidence="9" key="1">
    <citation type="journal article" date="2008" name="Insect Biochem. Mol. Biol.">
        <title>The genome of a lepidopteran model insect, the silkworm Bombyx mori.</title>
        <authorList>
            <consortium name="International Silkworm Genome Consortium"/>
        </authorList>
    </citation>
    <scope>NUCLEOTIDE SEQUENCE [LARGE SCALE GENOMIC DNA]</scope>
    <source>
        <strain evidence="9">p50T</strain>
    </source>
</reference>
<dbReference type="GeneID" id="105841681"/>
<feature type="transmembrane region" description="Helical" evidence="6">
    <location>
        <begin position="327"/>
        <end position="347"/>
    </location>
</feature>
<feature type="transmembrane region" description="Helical" evidence="6">
    <location>
        <begin position="57"/>
        <end position="77"/>
    </location>
</feature>
<evidence type="ECO:0000256" key="3">
    <source>
        <dbReference type="ARBA" id="ARBA00022692"/>
    </source>
</evidence>
<evidence type="ECO:0000256" key="1">
    <source>
        <dbReference type="ARBA" id="ARBA00004141"/>
    </source>
</evidence>
<dbReference type="RefSeq" id="XP_021203937.1">
    <property type="nucleotide sequence ID" value="XM_021348262.3"/>
</dbReference>
<dbReference type="KEGG" id="bmor:105841681"/>
<dbReference type="PANTHER" id="PTHR23511">
    <property type="entry name" value="SYNAPTIC VESICLE GLYCOPROTEIN 2"/>
    <property type="match status" value="1"/>
</dbReference>
<name>A0A8R2HR29_BOMMO</name>
<dbReference type="SUPFAM" id="SSF103473">
    <property type="entry name" value="MFS general substrate transporter"/>
    <property type="match status" value="1"/>
</dbReference>
<dbReference type="InterPro" id="IPR011701">
    <property type="entry name" value="MFS"/>
</dbReference>
<organism evidence="8 9">
    <name type="scientific">Bombyx mori</name>
    <name type="common">Silk moth</name>
    <dbReference type="NCBI Taxonomy" id="7091"/>
    <lineage>
        <taxon>Eukaryota</taxon>
        <taxon>Metazoa</taxon>
        <taxon>Ecdysozoa</taxon>
        <taxon>Arthropoda</taxon>
        <taxon>Hexapoda</taxon>
        <taxon>Insecta</taxon>
        <taxon>Pterygota</taxon>
        <taxon>Neoptera</taxon>
        <taxon>Endopterygota</taxon>
        <taxon>Lepidoptera</taxon>
        <taxon>Glossata</taxon>
        <taxon>Ditrysia</taxon>
        <taxon>Bombycoidea</taxon>
        <taxon>Bombycidae</taxon>
        <taxon>Bombycinae</taxon>
        <taxon>Bombyx</taxon>
    </lineage>
</organism>
<reference evidence="8" key="2">
    <citation type="submission" date="2022-06" db="UniProtKB">
        <authorList>
            <consortium name="EnsemblMetazoa"/>
        </authorList>
    </citation>
    <scope>IDENTIFICATION</scope>
    <source>
        <strain evidence="8">p50T (Dazao)</strain>
    </source>
</reference>
<dbReference type="PANTHER" id="PTHR23511:SF35">
    <property type="entry name" value="MAJOR FACILITATOR SUPERFAMILY (MFS) PROFILE DOMAIN-CONTAINING PROTEIN"/>
    <property type="match status" value="1"/>
</dbReference>
<dbReference type="InterPro" id="IPR036259">
    <property type="entry name" value="MFS_trans_sf"/>
</dbReference>
<dbReference type="Proteomes" id="UP000005204">
    <property type="component" value="Unassembled WGS sequence"/>
</dbReference>
<keyword evidence="2" id="KW-0813">Transport</keyword>
<dbReference type="Gene3D" id="1.20.1250.20">
    <property type="entry name" value="MFS general substrate transporter like domains"/>
    <property type="match status" value="2"/>
</dbReference>
<evidence type="ECO:0000313" key="8">
    <source>
        <dbReference type="EnsemblMetazoa" id="XP_021203937.1"/>
    </source>
</evidence>
<dbReference type="AlphaFoldDB" id="A0A8R2HR29"/>
<feature type="transmembrane region" description="Helical" evidence="6">
    <location>
        <begin position="187"/>
        <end position="209"/>
    </location>
</feature>
<sequence>MEVQLEEALDLVGHSRHNVLILIVSSTVHLAAVLDLLGFCVLVPAASCDLKLDLMEIGMLTSVPFAGYLSALPWGYYADTQGRRKAIIVSTIVGSALAIVTSFSSSFEMMLILKLIGCSFSTASITLTITYLGECTGSRHRNKYIFIMNSFNLASDFTCYALAYGILRLEFNIAIPWLSTTYRPWRLLALVMALMLALRSLMTIDHVALRVKPTFWSSVVAQTIPIFKPPLVLKTLQLFFLMSVCLSTNNVFFMWFPTMVNSFYSSMSDTQSGFCEKIISNLTNEISEDVICDDTVANNTIYSGMAFSVFFTLVNFLTSRLAKWRKIVLLSTLTISGISAVLVDIIHQPVVSMMLFIFIQLSGILTGNVASYFVDLYPTSYRGLGTSLGLMCARMTCLAGVNIVGGTIVSHCSMTFFGWAVFVLCGIAVAWFLPSDKKRIELINGV</sequence>
<keyword evidence="4 6" id="KW-1133">Transmembrane helix</keyword>
<evidence type="ECO:0000256" key="6">
    <source>
        <dbReference type="SAM" id="Phobius"/>
    </source>
</evidence>
<evidence type="ECO:0000313" key="9">
    <source>
        <dbReference type="Proteomes" id="UP000005204"/>
    </source>
</evidence>
<evidence type="ECO:0000259" key="7">
    <source>
        <dbReference type="PROSITE" id="PS50850"/>
    </source>
</evidence>
<accession>A0A8R2HR29</accession>
<feature type="transmembrane region" description="Helical" evidence="6">
    <location>
        <begin position="238"/>
        <end position="256"/>
    </location>
</feature>
<evidence type="ECO:0000256" key="4">
    <source>
        <dbReference type="ARBA" id="ARBA00022989"/>
    </source>
</evidence>
<feature type="transmembrane region" description="Helical" evidence="6">
    <location>
        <begin position="386"/>
        <end position="410"/>
    </location>
</feature>